<protein>
    <submittedName>
        <fullName evidence="3">Uncharacterized protein</fullName>
    </submittedName>
</protein>
<sequence>MLRTAERRATSPADELLDRTGILAASVPRGRRSPEDTQPIPVVPALLPIAGDGASATVLAPLATAPLRPRAVARRRTRGWVAGTAALALLALGWFAGGLFSGSFIGRTTDDVAVPTDQHELVAPAAPPAPASTPAAPVAPPAAPVTVYVPVPDHKAATPAKQHVASRPTTPRTSGSGSDHRPTSTPDDEDLRSDTKSTPAKSPAATKFDQYMSQWQPWIDLADRMSRR</sequence>
<reference evidence="3 4" key="1">
    <citation type="submission" date="2023-06" db="EMBL/GenBank/DDBJ databases">
        <authorList>
            <person name="Oyuntsetseg B."/>
            <person name="Kim S.B."/>
        </authorList>
    </citation>
    <scope>NUCLEOTIDE SEQUENCE [LARGE SCALE GENOMIC DNA]</scope>
    <source>
        <strain evidence="3 4">2-15</strain>
    </source>
</reference>
<feature type="compositionally biased region" description="Polar residues" evidence="1">
    <location>
        <begin position="167"/>
        <end position="177"/>
    </location>
</feature>
<feature type="region of interest" description="Disordered" evidence="1">
    <location>
        <begin position="156"/>
        <end position="228"/>
    </location>
</feature>
<dbReference type="RefSeq" id="WP_285971082.1">
    <property type="nucleotide sequence ID" value="NZ_CP127294.1"/>
</dbReference>
<organism evidence="3 4">
    <name type="scientific">Amycolatopsis carbonis</name>
    <dbReference type="NCBI Taxonomy" id="715471"/>
    <lineage>
        <taxon>Bacteria</taxon>
        <taxon>Bacillati</taxon>
        <taxon>Actinomycetota</taxon>
        <taxon>Actinomycetes</taxon>
        <taxon>Pseudonocardiales</taxon>
        <taxon>Pseudonocardiaceae</taxon>
        <taxon>Amycolatopsis</taxon>
    </lineage>
</organism>
<keyword evidence="2" id="KW-1133">Transmembrane helix</keyword>
<dbReference type="KEGG" id="acab:QRX50_06655"/>
<evidence type="ECO:0000256" key="1">
    <source>
        <dbReference type="SAM" id="MobiDB-lite"/>
    </source>
</evidence>
<evidence type="ECO:0000313" key="4">
    <source>
        <dbReference type="Proteomes" id="UP001236014"/>
    </source>
</evidence>
<evidence type="ECO:0000256" key="2">
    <source>
        <dbReference type="SAM" id="Phobius"/>
    </source>
</evidence>
<proteinExistence type="predicted"/>
<gene>
    <name evidence="3" type="ORF">QRX50_06655</name>
</gene>
<evidence type="ECO:0000313" key="3">
    <source>
        <dbReference type="EMBL" id="WIX80452.1"/>
    </source>
</evidence>
<dbReference type="AlphaFoldDB" id="A0A9Y2II08"/>
<feature type="transmembrane region" description="Helical" evidence="2">
    <location>
        <begin position="80"/>
        <end position="100"/>
    </location>
</feature>
<accession>A0A9Y2II08</accession>
<dbReference type="Proteomes" id="UP001236014">
    <property type="component" value="Chromosome"/>
</dbReference>
<keyword evidence="4" id="KW-1185">Reference proteome</keyword>
<keyword evidence="2" id="KW-0812">Transmembrane</keyword>
<name>A0A9Y2II08_9PSEU</name>
<dbReference type="EMBL" id="CP127294">
    <property type="protein sequence ID" value="WIX80452.1"/>
    <property type="molecule type" value="Genomic_DNA"/>
</dbReference>
<keyword evidence="2" id="KW-0472">Membrane</keyword>